<evidence type="ECO:0000313" key="3">
    <source>
        <dbReference type="Proteomes" id="UP000005237"/>
    </source>
</evidence>
<feature type="compositionally biased region" description="Basic and acidic residues" evidence="1">
    <location>
        <begin position="21"/>
        <end position="35"/>
    </location>
</feature>
<dbReference type="EnsemblMetazoa" id="CJA24303.1">
    <property type="protein sequence ID" value="CJA24303.1"/>
    <property type="gene ID" value="WBGene00179875"/>
</dbReference>
<reference evidence="2" key="2">
    <citation type="submission" date="2022-06" db="UniProtKB">
        <authorList>
            <consortium name="EnsemblMetazoa"/>
        </authorList>
    </citation>
    <scope>IDENTIFICATION</scope>
    <source>
        <strain evidence="2">DF5081</strain>
    </source>
</reference>
<dbReference type="PANTHER" id="PTHR33939">
    <property type="entry name" value="PROTEIN CBG22215"/>
    <property type="match status" value="1"/>
</dbReference>
<dbReference type="AlphaFoldDB" id="A0A8R1I5R5"/>
<dbReference type="Proteomes" id="UP000005237">
    <property type="component" value="Unassembled WGS sequence"/>
</dbReference>
<sequence length="138" mass="15924">MAAAKGRPPCLLTDNAPYHNRTREKPPTGTTRKDDVQKWLEKYGVPFSPYSTRQELLEVLKEYASRNGGKFAFTFYELNYMLEERDGMVKYFDCQLIYDIDKDGVMRGIRVEESDESDFSGDEIFGSLSEYEDDTGET</sequence>
<evidence type="ECO:0000313" key="2">
    <source>
        <dbReference type="EnsemblMetazoa" id="CJA24303.1"/>
    </source>
</evidence>
<protein>
    <submittedName>
        <fullName evidence="2">Uncharacterized protein</fullName>
    </submittedName>
</protein>
<dbReference type="PANTHER" id="PTHR33939:SF1">
    <property type="entry name" value="DUF4371 DOMAIN-CONTAINING PROTEIN"/>
    <property type="match status" value="1"/>
</dbReference>
<feature type="region of interest" description="Disordered" evidence="1">
    <location>
        <begin position="1"/>
        <end position="35"/>
    </location>
</feature>
<accession>A0A8R1I5R5</accession>
<organism evidence="2 3">
    <name type="scientific">Caenorhabditis japonica</name>
    <dbReference type="NCBI Taxonomy" id="281687"/>
    <lineage>
        <taxon>Eukaryota</taxon>
        <taxon>Metazoa</taxon>
        <taxon>Ecdysozoa</taxon>
        <taxon>Nematoda</taxon>
        <taxon>Chromadorea</taxon>
        <taxon>Rhabditida</taxon>
        <taxon>Rhabditina</taxon>
        <taxon>Rhabditomorpha</taxon>
        <taxon>Rhabditoidea</taxon>
        <taxon>Rhabditidae</taxon>
        <taxon>Peloderinae</taxon>
        <taxon>Caenorhabditis</taxon>
    </lineage>
</organism>
<proteinExistence type="predicted"/>
<name>A0A8R1I5R5_CAEJA</name>
<evidence type="ECO:0000256" key="1">
    <source>
        <dbReference type="SAM" id="MobiDB-lite"/>
    </source>
</evidence>
<reference evidence="3" key="1">
    <citation type="submission" date="2010-08" db="EMBL/GenBank/DDBJ databases">
        <authorList>
            <consortium name="Caenorhabditis japonica Sequencing Consortium"/>
            <person name="Wilson R.K."/>
        </authorList>
    </citation>
    <scope>NUCLEOTIDE SEQUENCE [LARGE SCALE GENOMIC DNA]</scope>
    <source>
        <strain evidence="3">DF5081</strain>
    </source>
</reference>
<dbReference type="Pfam" id="PF10281">
    <property type="entry name" value="Ish1"/>
    <property type="match status" value="1"/>
</dbReference>
<keyword evidence="3" id="KW-1185">Reference proteome</keyword>
<dbReference type="InterPro" id="IPR018803">
    <property type="entry name" value="Ish1/Msc1-like"/>
</dbReference>